<sequence length="88" mass="10396">MKITNKKRCNMNEELVKDKIETHERRLNNHGERIDKLEQDGRELKTELKNLCENLKNLTSMMKWFITAMGGALISFFFYAVQTGIFNK</sequence>
<gene>
    <name evidence="3" type="ORF">B0H41_003128</name>
</gene>
<dbReference type="EMBL" id="JABSWW010000001">
    <property type="protein sequence ID" value="NRT89449.1"/>
    <property type="molecule type" value="Genomic_DNA"/>
</dbReference>
<keyword evidence="2" id="KW-1133">Transmembrane helix</keyword>
<feature type="coiled-coil region" evidence="1">
    <location>
        <begin position="20"/>
        <end position="61"/>
    </location>
</feature>
<organism evidence="3 4">
    <name type="scientific">Clostridium beijerinckii</name>
    <name type="common">Clostridium MP</name>
    <dbReference type="NCBI Taxonomy" id="1520"/>
    <lineage>
        <taxon>Bacteria</taxon>
        <taxon>Bacillati</taxon>
        <taxon>Bacillota</taxon>
        <taxon>Clostridia</taxon>
        <taxon>Eubacteriales</taxon>
        <taxon>Clostridiaceae</taxon>
        <taxon>Clostridium</taxon>
    </lineage>
</organism>
<keyword evidence="1" id="KW-0175">Coiled coil</keyword>
<dbReference type="Pfam" id="PF10779">
    <property type="entry name" value="XhlA"/>
    <property type="match status" value="1"/>
</dbReference>
<dbReference type="Proteomes" id="UP001193748">
    <property type="component" value="Unassembled WGS sequence"/>
</dbReference>
<reference evidence="3" key="2">
    <citation type="journal article" date="2022" name="Nat. Biotechnol.">
        <title>Carbon-negative production of acetone and isopropanol by gas fermentation at industrial pilot scale.</title>
        <authorList>
            <person name="Liew F.E."/>
            <person name="Nogle R."/>
            <person name="Abdalla T."/>
            <person name="Rasor B.J."/>
            <person name="Canter C."/>
            <person name="Jensen R.O."/>
            <person name="Wang L."/>
            <person name="Strutz J."/>
            <person name="Chirania P."/>
            <person name="De Tissera S."/>
            <person name="Mueller A.P."/>
            <person name="Ruan Z."/>
            <person name="Gao A."/>
            <person name="Tran L."/>
            <person name="Engle N.L."/>
            <person name="Bromley J.C."/>
            <person name="Daniell J."/>
            <person name="Conrado R."/>
            <person name="Tschaplinski T.J."/>
            <person name="Giannone R.J."/>
            <person name="Hettich R.L."/>
            <person name="Karim A.S."/>
            <person name="Simpson S.D."/>
            <person name="Brown S.D."/>
            <person name="Leang C."/>
            <person name="Jewett M.C."/>
            <person name="Kopke M."/>
        </authorList>
    </citation>
    <scope>NUCLEOTIDE SEQUENCE</scope>
    <source>
        <strain evidence="3">DJ080</strain>
    </source>
</reference>
<keyword evidence="2" id="KW-0472">Membrane</keyword>
<protein>
    <submittedName>
        <fullName evidence="3">Chromosome segregation ATPase</fullName>
    </submittedName>
</protein>
<proteinExistence type="predicted"/>
<accession>A0AAX0B2I9</accession>
<reference evidence="3" key="1">
    <citation type="submission" date="2020-05" db="EMBL/GenBank/DDBJ databases">
        <authorList>
            <person name="Brown S."/>
            <person name="Huntemann M."/>
            <person name="Clum A."/>
            <person name="Spunde A."/>
            <person name="Palaniappan K."/>
            <person name="Ritter S."/>
            <person name="Mikhailova N."/>
            <person name="Chen I.-M."/>
            <person name="Stamatis D."/>
            <person name="Reddy T."/>
            <person name="O'Malley R."/>
            <person name="Daum C."/>
            <person name="Shapiro N."/>
            <person name="Ivanova N."/>
            <person name="Kyrpides N."/>
            <person name="Woyke T."/>
        </authorList>
    </citation>
    <scope>NUCLEOTIDE SEQUENCE</scope>
    <source>
        <strain evidence="3">DJ080</strain>
    </source>
</reference>
<evidence type="ECO:0000313" key="3">
    <source>
        <dbReference type="EMBL" id="NRT89449.1"/>
    </source>
</evidence>
<evidence type="ECO:0000313" key="4">
    <source>
        <dbReference type="Proteomes" id="UP001193748"/>
    </source>
</evidence>
<comment type="caution">
    <text evidence="3">The sequence shown here is derived from an EMBL/GenBank/DDBJ whole genome shotgun (WGS) entry which is preliminary data.</text>
</comment>
<dbReference type="InterPro" id="IPR019715">
    <property type="entry name" value="Haemolysin_XhlA"/>
</dbReference>
<keyword evidence="2" id="KW-0812">Transmembrane</keyword>
<evidence type="ECO:0000256" key="1">
    <source>
        <dbReference type="SAM" id="Coils"/>
    </source>
</evidence>
<evidence type="ECO:0000256" key="2">
    <source>
        <dbReference type="SAM" id="Phobius"/>
    </source>
</evidence>
<name>A0AAX0B2I9_CLOBE</name>
<feature type="transmembrane region" description="Helical" evidence="2">
    <location>
        <begin position="64"/>
        <end position="85"/>
    </location>
</feature>
<dbReference type="AlphaFoldDB" id="A0AAX0B2I9"/>